<keyword evidence="8" id="KW-0464">Manganese</keyword>
<dbReference type="RefSeq" id="WP_230741623.1">
    <property type="nucleotide sequence ID" value="NZ_PGCK01000005.1"/>
</dbReference>
<organism evidence="9 10">
    <name type="scientific">Methanooceanicella nereidis</name>
    <dbReference type="NCBI Taxonomy" id="2052831"/>
    <lineage>
        <taxon>Archaea</taxon>
        <taxon>Methanobacteriati</taxon>
        <taxon>Methanobacteriota</taxon>
        <taxon>Stenosarchaea group</taxon>
        <taxon>Methanomicrobia</taxon>
        <taxon>Methanocellales</taxon>
        <taxon>Methanocellaceae</taxon>
        <taxon>Methanooceanicella</taxon>
    </lineage>
</organism>
<proteinExistence type="inferred from homology"/>
<dbReference type="EC" id="3.1.-.-" evidence="8"/>
<feature type="binding site" evidence="8">
    <location>
        <position position="140"/>
    </location>
    <ligand>
        <name>Mn(2+)</name>
        <dbReference type="ChEBI" id="CHEBI:29035"/>
    </ligand>
</feature>
<dbReference type="EMBL" id="PGCK01000005">
    <property type="protein sequence ID" value="MCD1294788.1"/>
    <property type="molecule type" value="Genomic_DNA"/>
</dbReference>
<comment type="similarity">
    <text evidence="8">Belongs to the CRISPR-associated endonuclease Cas1 family.</text>
</comment>
<dbReference type="PANTHER" id="PTHR34353">
    <property type="entry name" value="CRISPR-ASSOCIATED ENDONUCLEASE CAS1 1"/>
    <property type="match status" value="1"/>
</dbReference>
<keyword evidence="1 8" id="KW-0540">Nuclease</keyword>
<dbReference type="Proteomes" id="UP001320159">
    <property type="component" value="Unassembled WGS sequence"/>
</dbReference>
<comment type="caution">
    <text evidence="9">The sequence shown here is derived from an EMBL/GenBank/DDBJ whole genome shotgun (WGS) entry which is preliminary data.</text>
</comment>
<comment type="function">
    <text evidence="8">CRISPR (clustered regularly interspaced short palindromic repeat), is an adaptive immune system that provides protection against mobile genetic elements (viruses, transposable elements and conjugative plasmids). CRISPR clusters contain spacers, sequences complementary to antecedent mobile elements, and target invading nucleic acids. CRISPR clusters are transcribed and processed into CRISPR RNA (crRNA). Acts as a dsDNA endonuclease. Involved in the integration of spacer DNA into the CRISPR cassette.</text>
</comment>
<evidence type="ECO:0000256" key="4">
    <source>
        <dbReference type="ARBA" id="ARBA00022801"/>
    </source>
</evidence>
<accession>A0AAP2RCH2</accession>
<dbReference type="AlphaFoldDB" id="A0AAP2RCH2"/>
<dbReference type="GO" id="GO:0016787">
    <property type="term" value="F:hydrolase activity"/>
    <property type="evidence" value="ECO:0007669"/>
    <property type="project" value="UniProtKB-KW"/>
</dbReference>
<dbReference type="GO" id="GO:0003677">
    <property type="term" value="F:DNA binding"/>
    <property type="evidence" value="ECO:0007669"/>
    <property type="project" value="UniProtKB-KW"/>
</dbReference>
<evidence type="ECO:0000256" key="2">
    <source>
        <dbReference type="ARBA" id="ARBA00022723"/>
    </source>
</evidence>
<dbReference type="GO" id="GO:0051607">
    <property type="term" value="P:defense response to virus"/>
    <property type="evidence" value="ECO:0007669"/>
    <property type="project" value="UniProtKB-UniRule"/>
</dbReference>
<dbReference type="GO" id="GO:0004520">
    <property type="term" value="F:DNA endonuclease activity"/>
    <property type="evidence" value="ECO:0007669"/>
    <property type="project" value="InterPro"/>
</dbReference>
<keyword evidence="5 8" id="KW-0460">Magnesium</keyword>
<keyword evidence="4 8" id="KW-0378">Hydrolase</keyword>
<dbReference type="InterPro" id="IPR042211">
    <property type="entry name" value="CRISPR-assoc_Cas1_N"/>
</dbReference>
<keyword evidence="6 8" id="KW-0051">Antiviral defense</keyword>
<protein>
    <recommendedName>
        <fullName evidence="8">CRISPR-associated endonuclease Cas1</fullName>
        <ecNumber evidence="8">3.1.-.-</ecNumber>
    </recommendedName>
</protein>
<sequence>MPKDLHELPRVEDGWSYLYVEHCKIDRENKAVAIHDERGRTSVPCASLALLMMGPGTSITHEAVKTLADNGCLAAWCGEGGIRFYAQGFGETRHSSKLIRQALLVSNPSLRLKVVERMYRMRFNDQIPENLTIQQLRGMEGQRVRQTYALASMDTGVPWTGRNFDPNNWSNADPVNRALSVANSCLYGICSAAIISIGYSTGLGFIHTGKQLSFVYDIADLYKASITIPLSFRAAAADGDEGLERRVRLACRDKFNELNLLSRIVPDIERALDVKIPSDLIFDDFDSEQVVPSKVWDPKSGPLPGGVNYSNGN</sequence>
<evidence type="ECO:0000313" key="10">
    <source>
        <dbReference type="Proteomes" id="UP001320159"/>
    </source>
</evidence>
<keyword evidence="10" id="KW-1185">Reference proteome</keyword>
<dbReference type="Gene3D" id="3.100.10.20">
    <property type="entry name" value="CRISPR-associated endonuclease Cas1, N-terminal domain"/>
    <property type="match status" value="1"/>
</dbReference>
<dbReference type="Pfam" id="PF01867">
    <property type="entry name" value="Cas_Cas1"/>
    <property type="match status" value="1"/>
</dbReference>
<feature type="binding site" evidence="8">
    <location>
        <position position="220"/>
    </location>
    <ligand>
        <name>Mn(2+)</name>
        <dbReference type="ChEBI" id="CHEBI:29035"/>
    </ligand>
</feature>
<evidence type="ECO:0000313" key="9">
    <source>
        <dbReference type="EMBL" id="MCD1294788.1"/>
    </source>
</evidence>
<evidence type="ECO:0000256" key="3">
    <source>
        <dbReference type="ARBA" id="ARBA00022759"/>
    </source>
</evidence>
<dbReference type="NCBIfam" id="TIGR03638">
    <property type="entry name" value="cas1_ECOLI"/>
    <property type="match status" value="1"/>
</dbReference>
<evidence type="ECO:0000256" key="6">
    <source>
        <dbReference type="ARBA" id="ARBA00023118"/>
    </source>
</evidence>
<keyword evidence="3 8" id="KW-0255">Endonuclease</keyword>
<dbReference type="InterPro" id="IPR042206">
    <property type="entry name" value="CRISPR-assoc_Cas1_C"/>
</dbReference>
<dbReference type="PANTHER" id="PTHR34353:SF3">
    <property type="entry name" value="CRISPR-ASSOCIATED ENDONUCLEASE CAS1"/>
    <property type="match status" value="1"/>
</dbReference>
<name>A0AAP2RCH2_9EURY</name>
<dbReference type="CDD" id="cd09719">
    <property type="entry name" value="Cas1_I-E"/>
    <property type="match status" value="1"/>
</dbReference>
<evidence type="ECO:0000256" key="8">
    <source>
        <dbReference type="HAMAP-Rule" id="MF_01470"/>
    </source>
</evidence>
<dbReference type="GO" id="GO:0046872">
    <property type="term" value="F:metal ion binding"/>
    <property type="evidence" value="ECO:0007669"/>
    <property type="project" value="UniProtKB-UniRule"/>
</dbReference>
<dbReference type="GO" id="GO:0043571">
    <property type="term" value="P:maintenance of CRISPR repeat elements"/>
    <property type="evidence" value="ECO:0007669"/>
    <property type="project" value="UniProtKB-UniRule"/>
</dbReference>
<dbReference type="InterPro" id="IPR002729">
    <property type="entry name" value="CRISPR-assoc_Cas1"/>
</dbReference>
<evidence type="ECO:0000256" key="1">
    <source>
        <dbReference type="ARBA" id="ARBA00022722"/>
    </source>
</evidence>
<dbReference type="InterPro" id="IPR019851">
    <property type="entry name" value="CRISPR-assoc_Cas1_ECOLI"/>
</dbReference>
<gene>
    <name evidence="8" type="primary">cas1</name>
    <name evidence="9" type="ORF">CUJ83_07220</name>
</gene>
<dbReference type="InterPro" id="IPR050646">
    <property type="entry name" value="Cas1"/>
</dbReference>
<comment type="cofactor">
    <cofactor evidence="8">
        <name>Mg(2+)</name>
        <dbReference type="ChEBI" id="CHEBI:18420"/>
    </cofactor>
    <cofactor evidence="8">
        <name>Mn(2+)</name>
        <dbReference type="ChEBI" id="CHEBI:29035"/>
    </cofactor>
</comment>
<comment type="subunit">
    <text evidence="8">Homodimer, forms a heterotetramer with a Cas2 homodimer.</text>
</comment>
<evidence type="ECO:0000256" key="7">
    <source>
        <dbReference type="ARBA" id="ARBA00023125"/>
    </source>
</evidence>
<dbReference type="Gene3D" id="1.20.120.920">
    <property type="entry name" value="CRISPR-associated endonuclease Cas1, C-terminal domain"/>
    <property type="match status" value="1"/>
</dbReference>
<dbReference type="InterPro" id="IPR033641">
    <property type="entry name" value="Cas1_I-E"/>
</dbReference>
<keyword evidence="7 8" id="KW-0238">DNA-binding</keyword>
<keyword evidence="2 8" id="KW-0479">Metal-binding</keyword>
<evidence type="ECO:0000256" key="5">
    <source>
        <dbReference type="ARBA" id="ARBA00022842"/>
    </source>
</evidence>
<reference evidence="9 10" key="1">
    <citation type="submission" date="2017-11" db="EMBL/GenBank/DDBJ databases">
        <title>Isolation and Characterization of Family Methanocellaceae Species from Potential Methane Hydrate Area Offshore Southwestern Taiwan.</title>
        <authorList>
            <person name="Zhang W.-L."/>
            <person name="Chen W.-C."/>
            <person name="Lai M.-C."/>
            <person name="Chen S.-C."/>
        </authorList>
    </citation>
    <scope>NUCLEOTIDE SEQUENCE [LARGE SCALE GENOMIC DNA]</scope>
    <source>
        <strain evidence="9 10">CWC-04</strain>
    </source>
</reference>
<dbReference type="HAMAP" id="MF_01470">
    <property type="entry name" value="Cas1"/>
    <property type="match status" value="1"/>
</dbReference>
<feature type="binding site" evidence="8">
    <location>
        <position position="207"/>
    </location>
    <ligand>
        <name>Mn(2+)</name>
        <dbReference type="ChEBI" id="CHEBI:29035"/>
    </ligand>
</feature>
<dbReference type="NCBIfam" id="TIGR00287">
    <property type="entry name" value="cas1"/>
    <property type="match status" value="1"/>
</dbReference>